<evidence type="ECO:0000313" key="5">
    <source>
        <dbReference type="EMBL" id="TWT49869.1"/>
    </source>
</evidence>
<dbReference type="PANTHER" id="PTHR30036:SF7">
    <property type="entry name" value="ABC TRANSPORTER PERIPLASMIC-BINDING PROTEIN YPHF"/>
    <property type="match status" value="1"/>
</dbReference>
<dbReference type="InterPro" id="IPR050555">
    <property type="entry name" value="Bact_Solute-Bind_Prot2"/>
</dbReference>
<dbReference type="InterPro" id="IPR028082">
    <property type="entry name" value="Peripla_BP_I"/>
</dbReference>
<dbReference type="AlphaFoldDB" id="A0A5C5WIC1"/>
<reference evidence="5 6" key="1">
    <citation type="submission" date="2019-02" db="EMBL/GenBank/DDBJ databases">
        <title>Deep-cultivation of Planctomycetes and their phenomic and genomic characterization uncovers novel biology.</title>
        <authorList>
            <person name="Wiegand S."/>
            <person name="Jogler M."/>
            <person name="Boedeker C."/>
            <person name="Pinto D."/>
            <person name="Vollmers J."/>
            <person name="Rivas-Marin E."/>
            <person name="Kohn T."/>
            <person name="Peeters S.H."/>
            <person name="Heuer A."/>
            <person name="Rast P."/>
            <person name="Oberbeckmann S."/>
            <person name="Bunk B."/>
            <person name="Jeske O."/>
            <person name="Meyerdierks A."/>
            <person name="Storesund J.E."/>
            <person name="Kallscheuer N."/>
            <person name="Luecker S."/>
            <person name="Lage O.M."/>
            <person name="Pohl T."/>
            <person name="Merkel B.J."/>
            <person name="Hornburger P."/>
            <person name="Mueller R.-W."/>
            <person name="Bruemmer F."/>
            <person name="Labrenz M."/>
            <person name="Spormann A.M."/>
            <person name="Op Den Camp H."/>
            <person name="Overmann J."/>
            <person name="Amann R."/>
            <person name="Jetten M.S.M."/>
            <person name="Mascher T."/>
            <person name="Medema M.H."/>
            <person name="Devos D.P."/>
            <person name="Kaster A.-K."/>
            <person name="Ovreas L."/>
            <person name="Rohde M."/>
            <person name="Galperin M.Y."/>
            <person name="Jogler C."/>
        </authorList>
    </citation>
    <scope>NUCLEOTIDE SEQUENCE [LARGE SCALE GENOMIC DNA]</scope>
    <source>
        <strain evidence="5 6">KOR42</strain>
    </source>
</reference>
<dbReference type="Gene3D" id="3.40.50.2300">
    <property type="match status" value="2"/>
</dbReference>
<organism evidence="5 6">
    <name type="scientific">Thalassoglobus neptunius</name>
    <dbReference type="NCBI Taxonomy" id="1938619"/>
    <lineage>
        <taxon>Bacteria</taxon>
        <taxon>Pseudomonadati</taxon>
        <taxon>Planctomycetota</taxon>
        <taxon>Planctomycetia</taxon>
        <taxon>Planctomycetales</taxon>
        <taxon>Planctomycetaceae</taxon>
        <taxon>Thalassoglobus</taxon>
    </lineage>
</organism>
<comment type="caution">
    <text evidence="5">The sequence shown here is derived from an EMBL/GenBank/DDBJ whole genome shotgun (WGS) entry which is preliminary data.</text>
</comment>
<keyword evidence="3" id="KW-0732">Signal</keyword>
<dbReference type="RefSeq" id="WP_146511247.1">
    <property type="nucleotide sequence ID" value="NZ_SIHI01000017.1"/>
</dbReference>
<proteinExistence type="inferred from homology"/>
<dbReference type="Proteomes" id="UP000317243">
    <property type="component" value="Unassembled WGS sequence"/>
</dbReference>
<comment type="subcellular location">
    <subcellularLocation>
        <location evidence="1">Cell envelope</location>
    </subcellularLocation>
</comment>
<dbReference type="GO" id="GO:0030246">
    <property type="term" value="F:carbohydrate binding"/>
    <property type="evidence" value="ECO:0007669"/>
    <property type="project" value="TreeGrafter"/>
</dbReference>
<feature type="signal peptide" evidence="3">
    <location>
        <begin position="1"/>
        <end position="31"/>
    </location>
</feature>
<dbReference type="OrthoDB" id="569491at2"/>
<protein>
    <submittedName>
        <fullName evidence="5">D-allose transporter subunit</fullName>
    </submittedName>
</protein>
<dbReference type="GO" id="GO:0030288">
    <property type="term" value="C:outer membrane-bounded periplasmic space"/>
    <property type="evidence" value="ECO:0007669"/>
    <property type="project" value="TreeGrafter"/>
</dbReference>
<comment type="similarity">
    <text evidence="2">Belongs to the bacterial solute-binding protein 2 family.</text>
</comment>
<sequence length="367" mass="40071" precursor="true">MRQPVQPLAKLLSLFLLCGFISGCPSETPQAGPGVANGTKRIVLLTNGPDPFWDTCEAGAVAAAEELGLADKGYTLSYERGDFTDKGQLDKLKQYNLQSDIAAVGISVYNPESAAIAREMKKLRDKGVKVITFDGDIDREQFRDARFAYLGTDNLVGGRELGRAAKAIAPENAKYSFFVGSTSAANAVARMDGFVEGMEGTGTEIERLADGADKIKNRNNVEGALDRNSDLNMLVGIWAYNTPIIVQVVKDKKIRESTRVLCFDAAEASIKEMGDGNVDVMVVQNPYQIGAESVELLLALTEDDQETVDKFYPNYSQEGEGDLHRTDLRVVVPDGSPITKDLLEPETVFMTYDEFKAWLAERSLVSS</sequence>
<dbReference type="Pfam" id="PF13407">
    <property type="entry name" value="Peripla_BP_4"/>
    <property type="match status" value="1"/>
</dbReference>
<accession>A0A5C5WIC1</accession>
<gene>
    <name evidence="5" type="ORF">KOR42_38210</name>
</gene>
<dbReference type="SUPFAM" id="SSF53822">
    <property type="entry name" value="Periplasmic binding protein-like I"/>
    <property type="match status" value="1"/>
</dbReference>
<name>A0A5C5WIC1_9PLAN</name>
<feature type="chain" id="PRO_5023025707" evidence="3">
    <location>
        <begin position="32"/>
        <end position="367"/>
    </location>
</feature>
<evidence type="ECO:0000256" key="3">
    <source>
        <dbReference type="SAM" id="SignalP"/>
    </source>
</evidence>
<evidence type="ECO:0000256" key="1">
    <source>
        <dbReference type="ARBA" id="ARBA00004196"/>
    </source>
</evidence>
<dbReference type="PANTHER" id="PTHR30036">
    <property type="entry name" value="D-XYLOSE-BINDING PERIPLASMIC PROTEIN"/>
    <property type="match status" value="1"/>
</dbReference>
<dbReference type="PROSITE" id="PS51257">
    <property type="entry name" value="PROKAR_LIPOPROTEIN"/>
    <property type="match status" value="1"/>
</dbReference>
<keyword evidence="6" id="KW-1185">Reference proteome</keyword>
<dbReference type="EMBL" id="SIHI01000017">
    <property type="protein sequence ID" value="TWT49869.1"/>
    <property type="molecule type" value="Genomic_DNA"/>
</dbReference>
<evidence type="ECO:0000313" key="6">
    <source>
        <dbReference type="Proteomes" id="UP000317243"/>
    </source>
</evidence>
<feature type="domain" description="Periplasmic binding protein" evidence="4">
    <location>
        <begin position="43"/>
        <end position="301"/>
    </location>
</feature>
<dbReference type="InterPro" id="IPR025997">
    <property type="entry name" value="SBP_2_dom"/>
</dbReference>
<evidence type="ECO:0000259" key="4">
    <source>
        <dbReference type="Pfam" id="PF13407"/>
    </source>
</evidence>
<evidence type="ECO:0000256" key="2">
    <source>
        <dbReference type="ARBA" id="ARBA00007639"/>
    </source>
</evidence>